<keyword evidence="7" id="KW-0902">Two-component regulatory system</keyword>
<keyword evidence="9" id="KW-0812">Transmembrane</keyword>
<dbReference type="InterPro" id="IPR036097">
    <property type="entry name" value="HisK_dim/P_sf"/>
</dbReference>
<comment type="subcellular location">
    <subcellularLocation>
        <location evidence="2">Membrane</location>
    </subcellularLocation>
</comment>
<dbReference type="InterPro" id="IPR003661">
    <property type="entry name" value="HisK_dim/P_dom"/>
</dbReference>
<accession>A0AA43UCX5</accession>
<dbReference type="Gene3D" id="3.30.565.10">
    <property type="entry name" value="Histidine kinase-like ATPase, C-terminal domain"/>
    <property type="match status" value="1"/>
</dbReference>
<dbReference type="InterPro" id="IPR057640">
    <property type="entry name" value="Cache_WalK"/>
</dbReference>
<dbReference type="PROSITE" id="PS50109">
    <property type="entry name" value="HIS_KIN"/>
    <property type="match status" value="1"/>
</dbReference>
<sequence length="623" mass="70065">MNTKQNKMKWYQSINIKIVFVIVVLIVFALQIIGANFITELENQLLESHKQDRQTQSDFIETSAAPHMLAIQNNRQDSEEFLSAQSEINALLNDFSGRGNISIQMITPSLIIVGTSDRTEQAVNNQRSNDAEARQAVLTAETITSEYRDAETGDRRWKMVTPVYAEAESDQLLGVVVLESNIETVYEQVKEISFIFVQSSLLAIAITILLGYVLSREIVTPIIAIQESTKKIADGDYSINLQNDSQDEIGQLTASINELALDVSSAQESIDQERRRLDRVLIHMSDGVIATDRVGKITIINDAAREILSLSKGHAEGQAILDILDLNEEISMSDLYKEKGEDHKLSIGERFIDLKFSIIESEMGFIQGIVCVLHDVTEAENIERDRKSFVSNVSHELRTPLTSMRSYVEALNDGAWKDEKIAPQFLSVIQNETNRMIRMVSDLLQLSRMDAGTEDFEKELIDLRALFNFVLDRFDMMIQSDESKNFVIARKIIPDQVWIEADQDRMAQVLDNILSNAIKYSPDGGTITASLSLKDDDVLLSIRDEGMGIPKEELPRVFSRFYRVDKARSRAMGGTGLGLAISKDVVVEHGGKIWVRSVLNQGTTFFVSLPCEQLEVLEEDDWA</sequence>
<dbReference type="PROSITE" id="PS50885">
    <property type="entry name" value="HAMP"/>
    <property type="match status" value="1"/>
</dbReference>
<evidence type="ECO:0000256" key="4">
    <source>
        <dbReference type="ARBA" id="ARBA00022553"/>
    </source>
</evidence>
<dbReference type="GO" id="GO:0016036">
    <property type="term" value="P:cellular response to phosphate starvation"/>
    <property type="evidence" value="ECO:0007669"/>
    <property type="project" value="TreeGrafter"/>
</dbReference>
<dbReference type="GO" id="GO:0005524">
    <property type="term" value="F:ATP binding"/>
    <property type="evidence" value="ECO:0007669"/>
    <property type="project" value="UniProtKB-KW"/>
</dbReference>
<dbReference type="GO" id="GO:0000155">
    <property type="term" value="F:phosphorelay sensor kinase activity"/>
    <property type="evidence" value="ECO:0007669"/>
    <property type="project" value="InterPro"/>
</dbReference>
<dbReference type="GO" id="GO:0006355">
    <property type="term" value="P:regulation of DNA-templated transcription"/>
    <property type="evidence" value="ECO:0007669"/>
    <property type="project" value="InterPro"/>
</dbReference>
<dbReference type="Proteomes" id="UP001171751">
    <property type="component" value="Unassembled WGS sequence"/>
</dbReference>
<dbReference type="Pfam" id="PF00672">
    <property type="entry name" value="HAMP"/>
    <property type="match status" value="1"/>
</dbReference>
<dbReference type="CDD" id="cd00075">
    <property type="entry name" value="HATPase"/>
    <property type="match status" value="1"/>
</dbReference>
<dbReference type="Gene3D" id="3.30.450.20">
    <property type="entry name" value="PAS domain"/>
    <property type="match status" value="2"/>
</dbReference>
<dbReference type="GO" id="GO:0004721">
    <property type="term" value="F:phosphoprotein phosphatase activity"/>
    <property type="evidence" value="ECO:0007669"/>
    <property type="project" value="TreeGrafter"/>
</dbReference>
<dbReference type="Gene3D" id="1.10.287.130">
    <property type="match status" value="1"/>
</dbReference>
<keyword evidence="8 9" id="KW-0472">Membrane</keyword>
<dbReference type="SUPFAM" id="SSF158472">
    <property type="entry name" value="HAMP domain-like"/>
    <property type="match status" value="1"/>
</dbReference>
<dbReference type="EC" id="2.7.13.3" evidence="3"/>
<protein>
    <recommendedName>
        <fullName evidence="3">histidine kinase</fullName>
        <ecNumber evidence="3">2.7.13.3</ecNumber>
    </recommendedName>
</protein>
<dbReference type="AlphaFoldDB" id="A0AA43UCX5"/>
<dbReference type="PANTHER" id="PTHR45453">
    <property type="entry name" value="PHOSPHATE REGULON SENSOR PROTEIN PHOR"/>
    <property type="match status" value="1"/>
</dbReference>
<dbReference type="GO" id="GO:0005886">
    <property type="term" value="C:plasma membrane"/>
    <property type="evidence" value="ECO:0007669"/>
    <property type="project" value="TreeGrafter"/>
</dbReference>
<evidence type="ECO:0000256" key="8">
    <source>
        <dbReference type="ARBA" id="ARBA00023136"/>
    </source>
</evidence>
<dbReference type="PROSITE" id="PS50112">
    <property type="entry name" value="PAS"/>
    <property type="match status" value="1"/>
</dbReference>
<dbReference type="InterPro" id="IPR003594">
    <property type="entry name" value="HATPase_dom"/>
</dbReference>
<proteinExistence type="predicted"/>
<dbReference type="InterPro" id="IPR013767">
    <property type="entry name" value="PAS_fold"/>
</dbReference>
<dbReference type="PRINTS" id="PR00344">
    <property type="entry name" value="BCTRLSENSOR"/>
</dbReference>
<evidence type="ECO:0000259" key="11">
    <source>
        <dbReference type="PROSITE" id="PS50112"/>
    </source>
</evidence>
<keyword evidence="13" id="KW-0547">Nucleotide-binding</keyword>
<dbReference type="Pfam" id="PF02518">
    <property type="entry name" value="HATPase_c"/>
    <property type="match status" value="1"/>
</dbReference>
<dbReference type="SMART" id="SM00304">
    <property type="entry name" value="HAMP"/>
    <property type="match status" value="1"/>
</dbReference>
<dbReference type="InterPro" id="IPR035965">
    <property type="entry name" value="PAS-like_dom_sf"/>
</dbReference>
<dbReference type="PANTHER" id="PTHR45453:SF1">
    <property type="entry name" value="PHOSPHATE REGULON SENSOR PROTEIN PHOR"/>
    <property type="match status" value="1"/>
</dbReference>
<keyword evidence="4" id="KW-0597">Phosphoprotein</keyword>
<dbReference type="InterPro" id="IPR000014">
    <property type="entry name" value="PAS"/>
</dbReference>
<reference evidence="13" key="1">
    <citation type="submission" date="2023-07" db="EMBL/GenBank/DDBJ databases">
        <title>Between Cages and Wild: Unraveling the Impact of Captivity on Animal Microbiomes and Antimicrobial Resistance.</title>
        <authorList>
            <person name="Schmartz G.P."/>
            <person name="Rehner J."/>
            <person name="Schuff M.J."/>
            <person name="Becker S.L."/>
            <person name="Kravczyk M."/>
            <person name="Gurevich A."/>
            <person name="Francke R."/>
            <person name="Mueller R."/>
            <person name="Keller V."/>
            <person name="Keller A."/>
        </authorList>
    </citation>
    <scope>NUCLEOTIDE SEQUENCE</scope>
    <source>
        <strain evidence="13">S39M_St_73</strain>
    </source>
</reference>
<evidence type="ECO:0000256" key="5">
    <source>
        <dbReference type="ARBA" id="ARBA00022679"/>
    </source>
</evidence>
<evidence type="ECO:0000256" key="1">
    <source>
        <dbReference type="ARBA" id="ARBA00000085"/>
    </source>
</evidence>
<dbReference type="EMBL" id="JAUNQW010000020">
    <property type="protein sequence ID" value="MDO5457670.1"/>
    <property type="molecule type" value="Genomic_DNA"/>
</dbReference>
<dbReference type="SMART" id="SM00388">
    <property type="entry name" value="HisKA"/>
    <property type="match status" value="1"/>
</dbReference>
<dbReference type="FunFam" id="1.10.287.130:FF:000001">
    <property type="entry name" value="Two-component sensor histidine kinase"/>
    <property type="match status" value="1"/>
</dbReference>
<keyword evidence="9" id="KW-1133">Transmembrane helix</keyword>
<dbReference type="FunFam" id="3.30.565.10:FF:000006">
    <property type="entry name" value="Sensor histidine kinase WalK"/>
    <property type="match status" value="1"/>
</dbReference>
<organism evidence="13 14">
    <name type="scientific">Atopococcus tabaci</name>
    <dbReference type="NCBI Taxonomy" id="269774"/>
    <lineage>
        <taxon>Bacteria</taxon>
        <taxon>Bacillati</taxon>
        <taxon>Bacillota</taxon>
        <taxon>Bacilli</taxon>
        <taxon>Lactobacillales</taxon>
        <taxon>Carnobacteriaceae</taxon>
        <taxon>Atopococcus</taxon>
    </lineage>
</organism>
<dbReference type="SMART" id="SM00091">
    <property type="entry name" value="PAS"/>
    <property type="match status" value="1"/>
</dbReference>
<dbReference type="Pfam" id="PF00512">
    <property type="entry name" value="HisKA"/>
    <property type="match status" value="1"/>
</dbReference>
<dbReference type="InterPro" id="IPR036890">
    <property type="entry name" value="HATPase_C_sf"/>
</dbReference>
<evidence type="ECO:0000256" key="7">
    <source>
        <dbReference type="ARBA" id="ARBA00023012"/>
    </source>
</evidence>
<keyword evidence="6" id="KW-0418">Kinase</keyword>
<keyword evidence="5" id="KW-0808">Transferase</keyword>
<gene>
    <name evidence="13" type="ORF">Q4F26_04915</name>
</gene>
<evidence type="ECO:0000256" key="3">
    <source>
        <dbReference type="ARBA" id="ARBA00012438"/>
    </source>
</evidence>
<comment type="catalytic activity">
    <reaction evidence="1">
        <text>ATP + protein L-histidine = ADP + protein N-phospho-L-histidine.</text>
        <dbReference type="EC" id="2.7.13.3"/>
    </reaction>
</comment>
<dbReference type="CDD" id="cd06225">
    <property type="entry name" value="HAMP"/>
    <property type="match status" value="1"/>
</dbReference>
<feature type="domain" description="Histidine kinase" evidence="10">
    <location>
        <begin position="392"/>
        <end position="613"/>
    </location>
</feature>
<evidence type="ECO:0000313" key="14">
    <source>
        <dbReference type="Proteomes" id="UP001171751"/>
    </source>
</evidence>
<dbReference type="Pfam" id="PF00989">
    <property type="entry name" value="PAS"/>
    <property type="match status" value="1"/>
</dbReference>
<dbReference type="CDD" id="cd00082">
    <property type="entry name" value="HisKA"/>
    <property type="match status" value="1"/>
</dbReference>
<name>A0AA43UCX5_9LACT</name>
<feature type="transmembrane region" description="Helical" evidence="9">
    <location>
        <begin position="18"/>
        <end position="38"/>
    </location>
</feature>
<dbReference type="InterPro" id="IPR003660">
    <property type="entry name" value="HAMP_dom"/>
</dbReference>
<evidence type="ECO:0000256" key="6">
    <source>
        <dbReference type="ARBA" id="ARBA00022777"/>
    </source>
</evidence>
<dbReference type="CDD" id="cd00130">
    <property type="entry name" value="PAS"/>
    <property type="match status" value="1"/>
</dbReference>
<feature type="domain" description="HAMP" evidence="12">
    <location>
        <begin position="216"/>
        <end position="268"/>
    </location>
</feature>
<dbReference type="NCBIfam" id="TIGR00229">
    <property type="entry name" value="sensory_box"/>
    <property type="match status" value="1"/>
</dbReference>
<evidence type="ECO:0000259" key="10">
    <source>
        <dbReference type="PROSITE" id="PS50109"/>
    </source>
</evidence>
<comment type="caution">
    <text evidence="13">The sequence shown here is derived from an EMBL/GenBank/DDBJ whole genome shotgun (WGS) entry which is preliminary data.</text>
</comment>
<dbReference type="SUPFAM" id="SSF55785">
    <property type="entry name" value="PYP-like sensor domain (PAS domain)"/>
    <property type="match status" value="1"/>
</dbReference>
<dbReference type="InterPro" id="IPR004358">
    <property type="entry name" value="Sig_transdc_His_kin-like_C"/>
</dbReference>
<dbReference type="InterPro" id="IPR005467">
    <property type="entry name" value="His_kinase_dom"/>
</dbReference>
<dbReference type="SMART" id="SM00387">
    <property type="entry name" value="HATPase_c"/>
    <property type="match status" value="1"/>
</dbReference>
<dbReference type="InterPro" id="IPR050351">
    <property type="entry name" value="BphY/WalK/GraS-like"/>
</dbReference>
<evidence type="ECO:0000256" key="9">
    <source>
        <dbReference type="SAM" id="Phobius"/>
    </source>
</evidence>
<dbReference type="SUPFAM" id="SSF47384">
    <property type="entry name" value="Homodimeric domain of signal transducing histidine kinase"/>
    <property type="match status" value="1"/>
</dbReference>
<evidence type="ECO:0000256" key="2">
    <source>
        <dbReference type="ARBA" id="ARBA00004370"/>
    </source>
</evidence>
<feature type="domain" description="PAS" evidence="11">
    <location>
        <begin position="273"/>
        <end position="326"/>
    </location>
</feature>
<keyword evidence="13" id="KW-0067">ATP-binding</keyword>
<dbReference type="Pfam" id="PF23846">
    <property type="entry name" value="Cache_WalK"/>
    <property type="match status" value="1"/>
</dbReference>
<keyword evidence="14" id="KW-1185">Reference proteome</keyword>
<dbReference type="Gene3D" id="1.10.8.500">
    <property type="entry name" value="HAMP domain in histidine kinase"/>
    <property type="match status" value="1"/>
</dbReference>
<evidence type="ECO:0000259" key="12">
    <source>
        <dbReference type="PROSITE" id="PS50885"/>
    </source>
</evidence>
<evidence type="ECO:0000313" key="13">
    <source>
        <dbReference type="EMBL" id="MDO5457670.1"/>
    </source>
</evidence>
<dbReference type="SUPFAM" id="SSF55874">
    <property type="entry name" value="ATPase domain of HSP90 chaperone/DNA topoisomerase II/histidine kinase"/>
    <property type="match status" value="1"/>
</dbReference>